<evidence type="ECO:0000256" key="8">
    <source>
        <dbReference type="SAM" id="MobiDB-lite"/>
    </source>
</evidence>
<evidence type="ECO:0000256" key="7">
    <source>
        <dbReference type="ARBA" id="ARBA00072349"/>
    </source>
</evidence>
<keyword evidence="2" id="KW-0963">Cytoplasm</keyword>
<organism evidence="11">
    <name type="scientific">Micrurus spixii</name>
    <name type="common">Amazon coral snake</name>
    <dbReference type="NCBI Taxonomy" id="129469"/>
    <lineage>
        <taxon>Eukaryota</taxon>
        <taxon>Metazoa</taxon>
        <taxon>Chordata</taxon>
        <taxon>Craniata</taxon>
        <taxon>Vertebrata</taxon>
        <taxon>Euteleostomi</taxon>
        <taxon>Lepidosauria</taxon>
        <taxon>Squamata</taxon>
        <taxon>Bifurcata</taxon>
        <taxon>Unidentata</taxon>
        <taxon>Episquamata</taxon>
        <taxon>Toxicofera</taxon>
        <taxon>Serpentes</taxon>
        <taxon>Colubroidea</taxon>
        <taxon>Elapidae</taxon>
        <taxon>Elapinae</taxon>
        <taxon>Micrurus</taxon>
    </lineage>
</organism>
<evidence type="ECO:0000256" key="6">
    <source>
        <dbReference type="ARBA" id="ARBA00023306"/>
    </source>
</evidence>
<dbReference type="FunFam" id="1.10.720.30:FF:000006">
    <property type="entry name" value="Cell division cycle and apoptosis regulator protein 1"/>
    <property type="match status" value="1"/>
</dbReference>
<dbReference type="PANTHER" id="PTHR14304:SF14">
    <property type="entry name" value="CELL DIVISION CYCLE AND APOPTOSIS REGULATOR PROTEIN 1"/>
    <property type="match status" value="1"/>
</dbReference>
<dbReference type="Gene3D" id="1.10.720.30">
    <property type="entry name" value="SAP domain"/>
    <property type="match status" value="1"/>
</dbReference>
<sequence>MFSRIFFPTCFFPCNRYRFAEIRYHRPEETHKGRTVPAHVETVVLFFPDVWHCLPTRSEWETLSRGYKQQLVEKLQGERKEADGEQDEEEKDDGEAKEISTPTHWSKLDPKAMKVNDLRKELEIRTFSSKGLKSQLIARLTKQLKVEEQKEEQKELEKSEKEDEEEEERKSEDDKEEEERKRLEEVERQRRERRYVLPDEPAIIVHPNWAAKSGKFDCSIMSLSVLLDYRLEDNKEHSFEVTLS</sequence>
<dbReference type="Pfam" id="PF14443">
    <property type="entry name" value="DBC1"/>
    <property type="match status" value="1"/>
</dbReference>
<feature type="compositionally biased region" description="Basic and acidic residues" evidence="8">
    <location>
        <begin position="151"/>
        <end position="161"/>
    </location>
</feature>
<reference evidence="11" key="2">
    <citation type="submission" date="2017-11" db="EMBL/GenBank/DDBJ databases">
        <title>Coralsnake Venomics: Analyses of Venom Gland Transcriptomes and Proteomes of Six Brazilian Taxa.</title>
        <authorList>
            <person name="Aird S.D."/>
            <person name="Jorge da Silva N."/>
            <person name="Qiu L."/>
            <person name="Villar-Briones A."/>
            <person name="Aparecida-Saddi V."/>
            <person name="Campos-Telles M.P."/>
            <person name="Grau M."/>
            <person name="Mikheyev A.S."/>
        </authorList>
    </citation>
    <scope>NUCLEOTIDE SEQUENCE</scope>
    <source>
        <tissue evidence="11">Venom_gland</tissue>
    </source>
</reference>
<dbReference type="GO" id="GO:0006355">
    <property type="term" value="P:regulation of DNA-templated transcription"/>
    <property type="evidence" value="ECO:0007669"/>
    <property type="project" value="InterPro"/>
</dbReference>
<keyword evidence="3" id="KW-0597">Phosphoprotein</keyword>
<feature type="region of interest" description="Disordered" evidence="8">
    <location>
        <begin position="151"/>
        <end position="191"/>
    </location>
</feature>
<dbReference type="SMART" id="SM00513">
    <property type="entry name" value="SAP"/>
    <property type="match status" value="1"/>
</dbReference>
<evidence type="ECO:0000259" key="9">
    <source>
        <dbReference type="SMART" id="SM00513"/>
    </source>
</evidence>
<dbReference type="InterPro" id="IPR003034">
    <property type="entry name" value="SAP_dom"/>
</dbReference>
<evidence type="ECO:0000256" key="4">
    <source>
        <dbReference type="ARBA" id="ARBA00023054"/>
    </source>
</evidence>
<comment type="subcellular location">
    <subcellularLocation>
        <location evidence="1">Cytoplasm</location>
        <location evidence="1">Perinuclear region</location>
    </subcellularLocation>
</comment>
<feature type="region of interest" description="Disordered" evidence="8">
    <location>
        <begin position="76"/>
        <end position="110"/>
    </location>
</feature>
<proteinExistence type="predicted"/>
<dbReference type="GO" id="GO:0048471">
    <property type="term" value="C:perinuclear region of cytoplasm"/>
    <property type="evidence" value="ECO:0007669"/>
    <property type="project" value="UniProtKB-SubCell"/>
</dbReference>
<dbReference type="InterPro" id="IPR045353">
    <property type="entry name" value="LAIKA"/>
</dbReference>
<evidence type="ECO:0000256" key="3">
    <source>
        <dbReference type="ARBA" id="ARBA00022553"/>
    </source>
</evidence>
<dbReference type="InterPro" id="IPR036361">
    <property type="entry name" value="SAP_dom_sf"/>
</dbReference>
<reference evidence="11" key="1">
    <citation type="submission" date="2017-07" db="EMBL/GenBank/DDBJ databases">
        <authorList>
            <person name="Mikheyev A."/>
            <person name="Grau M."/>
        </authorList>
    </citation>
    <scope>NUCLEOTIDE SEQUENCE</scope>
    <source>
        <tissue evidence="11">Venom_gland</tissue>
    </source>
</reference>
<feature type="compositionally biased region" description="Basic and acidic residues" evidence="8">
    <location>
        <begin position="168"/>
        <end position="191"/>
    </location>
</feature>
<dbReference type="PANTHER" id="PTHR14304">
    <property type="entry name" value="CELL DIVISION CYCLE AND APOPTOSIS REGULATOR PROTEIN"/>
    <property type="match status" value="1"/>
</dbReference>
<keyword evidence="6" id="KW-0131">Cell cycle</keyword>
<dbReference type="EMBL" id="IACM01005790">
    <property type="protein sequence ID" value="LAB19242.1"/>
    <property type="molecule type" value="Transcribed_RNA"/>
</dbReference>
<evidence type="ECO:0000256" key="1">
    <source>
        <dbReference type="ARBA" id="ARBA00004556"/>
    </source>
</evidence>
<dbReference type="Pfam" id="PF19256">
    <property type="entry name" value="LAIKA"/>
    <property type="match status" value="1"/>
</dbReference>
<dbReference type="InterPro" id="IPR025954">
    <property type="entry name" value="DBC1/CARP1_inactive_NUDIX"/>
</dbReference>
<evidence type="ECO:0000256" key="2">
    <source>
        <dbReference type="ARBA" id="ARBA00022490"/>
    </source>
</evidence>
<evidence type="ECO:0000259" key="10">
    <source>
        <dbReference type="SMART" id="SM01122"/>
    </source>
</evidence>
<dbReference type="Pfam" id="PF02037">
    <property type="entry name" value="SAP"/>
    <property type="match status" value="1"/>
</dbReference>
<keyword evidence="4" id="KW-0175">Coiled coil</keyword>
<dbReference type="SMART" id="SM01122">
    <property type="entry name" value="DBC1"/>
    <property type="match status" value="1"/>
</dbReference>
<name>A0A2D4LDZ9_9SAUR</name>
<accession>A0A2D4LDZ9</accession>
<evidence type="ECO:0000313" key="11">
    <source>
        <dbReference type="EMBL" id="LAB19242.1"/>
    </source>
</evidence>
<evidence type="ECO:0000256" key="5">
    <source>
        <dbReference type="ARBA" id="ARBA00023159"/>
    </source>
</evidence>
<feature type="domain" description="SAP" evidence="9">
    <location>
        <begin position="110"/>
        <end position="144"/>
    </location>
</feature>
<protein>
    <recommendedName>
        <fullName evidence="7">Cell division cycle and apoptosis regulator protein 1</fullName>
    </recommendedName>
</protein>
<dbReference type="SUPFAM" id="SSF68906">
    <property type="entry name" value="SAP domain"/>
    <property type="match status" value="1"/>
</dbReference>
<dbReference type="InterPro" id="IPR025224">
    <property type="entry name" value="CCAR1/CCAR2"/>
</dbReference>
<feature type="compositionally biased region" description="Acidic residues" evidence="8">
    <location>
        <begin position="84"/>
        <end position="95"/>
    </location>
</feature>
<feature type="domain" description="DBC1/CARP1 catalytically inactive NUDIX hydrolase" evidence="10">
    <location>
        <begin position="4"/>
        <end position="83"/>
    </location>
</feature>
<dbReference type="GO" id="GO:0005634">
    <property type="term" value="C:nucleus"/>
    <property type="evidence" value="ECO:0007669"/>
    <property type="project" value="TreeGrafter"/>
</dbReference>
<dbReference type="AlphaFoldDB" id="A0A2D4LDZ9"/>
<keyword evidence="5" id="KW-0010">Activator</keyword>